<dbReference type="InterPro" id="IPR027417">
    <property type="entry name" value="P-loop_NTPase"/>
</dbReference>
<dbReference type="STRING" id="7395.A0A1A9VYA3"/>
<evidence type="ECO:0000313" key="4">
    <source>
        <dbReference type="Proteomes" id="UP000078200"/>
    </source>
</evidence>
<keyword evidence="1" id="KW-0812">Transmembrane</keyword>
<protein>
    <recommendedName>
        <fullName evidence="2">ABC transporter domain-containing protein</fullName>
    </recommendedName>
</protein>
<dbReference type="PANTHER" id="PTHR19229:SF250">
    <property type="entry name" value="ABC TRANSPORTER DOMAIN-CONTAINING PROTEIN-RELATED"/>
    <property type="match status" value="1"/>
</dbReference>
<dbReference type="GO" id="GO:0016887">
    <property type="term" value="F:ATP hydrolysis activity"/>
    <property type="evidence" value="ECO:0007669"/>
    <property type="project" value="InterPro"/>
</dbReference>
<name>A0A1A9VYA3_GLOAU</name>
<feature type="transmembrane region" description="Helical" evidence="1">
    <location>
        <begin position="274"/>
        <end position="291"/>
    </location>
</feature>
<dbReference type="EnsemblMetazoa" id="GAUT051604-RA">
    <property type="protein sequence ID" value="GAUT051604-PA"/>
    <property type="gene ID" value="GAUT051604"/>
</dbReference>
<keyword evidence="1" id="KW-1133">Transmembrane helix</keyword>
<dbReference type="AlphaFoldDB" id="A0A1A9VYA3"/>
<dbReference type="Pfam" id="PF00005">
    <property type="entry name" value="ABC_tran"/>
    <property type="match status" value="1"/>
</dbReference>
<feature type="transmembrane region" description="Helical" evidence="1">
    <location>
        <begin position="245"/>
        <end position="262"/>
    </location>
</feature>
<evidence type="ECO:0000259" key="2">
    <source>
        <dbReference type="Pfam" id="PF00005"/>
    </source>
</evidence>
<feature type="transmembrane region" description="Helical" evidence="1">
    <location>
        <begin position="321"/>
        <end position="342"/>
    </location>
</feature>
<organism evidence="3 4">
    <name type="scientific">Glossina austeni</name>
    <name type="common">Savannah tsetse fly</name>
    <dbReference type="NCBI Taxonomy" id="7395"/>
    <lineage>
        <taxon>Eukaryota</taxon>
        <taxon>Metazoa</taxon>
        <taxon>Ecdysozoa</taxon>
        <taxon>Arthropoda</taxon>
        <taxon>Hexapoda</taxon>
        <taxon>Insecta</taxon>
        <taxon>Pterygota</taxon>
        <taxon>Neoptera</taxon>
        <taxon>Endopterygota</taxon>
        <taxon>Diptera</taxon>
        <taxon>Brachycera</taxon>
        <taxon>Muscomorpha</taxon>
        <taxon>Hippoboscoidea</taxon>
        <taxon>Glossinidae</taxon>
        <taxon>Glossina</taxon>
    </lineage>
</organism>
<reference evidence="3" key="1">
    <citation type="submission" date="2020-05" db="UniProtKB">
        <authorList>
            <consortium name="EnsemblMetazoa"/>
        </authorList>
    </citation>
    <scope>IDENTIFICATION</scope>
    <source>
        <strain evidence="3">TTRI</strain>
    </source>
</reference>
<dbReference type="VEuPathDB" id="VectorBase:GAUT051604"/>
<feature type="domain" description="ABC transporter" evidence="2">
    <location>
        <begin position="415"/>
        <end position="441"/>
    </location>
</feature>
<dbReference type="GO" id="GO:0016020">
    <property type="term" value="C:membrane"/>
    <property type="evidence" value="ECO:0007669"/>
    <property type="project" value="InterPro"/>
</dbReference>
<dbReference type="InterPro" id="IPR026082">
    <property type="entry name" value="ABCA"/>
</dbReference>
<dbReference type="PANTHER" id="PTHR19229">
    <property type="entry name" value="ATP-BINDING CASSETTE TRANSPORTER SUBFAMILY A ABCA"/>
    <property type="match status" value="1"/>
</dbReference>
<keyword evidence="4" id="KW-1185">Reference proteome</keyword>
<dbReference type="GO" id="GO:0005524">
    <property type="term" value="F:ATP binding"/>
    <property type="evidence" value="ECO:0007669"/>
    <property type="project" value="InterPro"/>
</dbReference>
<keyword evidence="1" id="KW-0472">Membrane</keyword>
<dbReference type="GO" id="GO:0005319">
    <property type="term" value="F:lipid transporter activity"/>
    <property type="evidence" value="ECO:0007669"/>
    <property type="project" value="TreeGrafter"/>
</dbReference>
<dbReference type="Proteomes" id="UP000078200">
    <property type="component" value="Unassembled WGS sequence"/>
</dbReference>
<dbReference type="SUPFAM" id="SSF52540">
    <property type="entry name" value="P-loop containing nucleoside triphosphate hydrolases"/>
    <property type="match status" value="1"/>
</dbReference>
<proteinExistence type="predicted"/>
<feature type="transmembrane region" description="Helical" evidence="1">
    <location>
        <begin position="178"/>
        <end position="203"/>
    </location>
</feature>
<evidence type="ECO:0000313" key="3">
    <source>
        <dbReference type="EnsemblMetazoa" id="GAUT051604-PA"/>
    </source>
</evidence>
<evidence type="ECO:0000256" key="1">
    <source>
        <dbReference type="SAM" id="Phobius"/>
    </source>
</evidence>
<dbReference type="Gene3D" id="3.40.50.300">
    <property type="entry name" value="P-loop containing nucleotide triphosphate hydrolases"/>
    <property type="match status" value="1"/>
</dbReference>
<feature type="transmembrane region" description="Helical" evidence="1">
    <location>
        <begin position="215"/>
        <end position="239"/>
    </location>
</feature>
<dbReference type="GO" id="GO:0140359">
    <property type="term" value="F:ABC-type transporter activity"/>
    <property type="evidence" value="ECO:0007669"/>
    <property type="project" value="InterPro"/>
</dbReference>
<dbReference type="InterPro" id="IPR003439">
    <property type="entry name" value="ABC_transporter-like_ATP-bd"/>
</dbReference>
<accession>A0A1A9VYA3</accession>
<sequence length="441" mass="50589">MVIGYAPDTLAFNNIMQLTESRLHPMKVEKYDNCTELQNDLVARSLFCGVCFEIKFPSTTFESDGKKFVNGLYPYHFQTHLMFPAYLRYYNDTYIGSRWYTHSLHSVEHPYALRSHGIDDGGYVGYAREGFSHIQNTIASSYLRAVIEETNSSIKIPYITLNHFPQRKYVHDEVLENVGYGISLMLVMCNIYPILSLATMKWYSGLAIFNNMNFLPLLVVICTYNMTGICFCLMVSSFFKYSSAAVANIVYIWFLTYIPFMLSITTYEYERSTIALIFVCIFHNTTLGYMFREIVVYEQFGNSFDLKDFFAYNDALTNLSMGAYVSIMIAQCLVYMIISLYVEEIFPGIYGLPQHWSFLFMRKKSYPEKSPKDPIGSSEIGSIRPESFIYEIASTSTVLVDVNKVTKKYGDEEVVKNVSLQLRQNEITVLVGHNGSGKTTL</sequence>